<dbReference type="InterPro" id="IPR036770">
    <property type="entry name" value="Ankyrin_rpt-contain_sf"/>
</dbReference>
<evidence type="ECO:0000313" key="4">
    <source>
        <dbReference type="Proteomes" id="UP001500631"/>
    </source>
</evidence>
<accession>A0ABP9MTX3</accession>
<dbReference type="SUPFAM" id="SSF48403">
    <property type="entry name" value="Ankyrin repeat"/>
    <property type="match status" value="1"/>
</dbReference>
<evidence type="ECO:0000259" key="2">
    <source>
        <dbReference type="Pfam" id="PF10077"/>
    </source>
</evidence>
<reference evidence="4" key="1">
    <citation type="journal article" date="2019" name="Int. J. Syst. Evol. Microbiol.">
        <title>The Global Catalogue of Microorganisms (GCM) 10K type strain sequencing project: providing services to taxonomists for standard genome sequencing and annotation.</title>
        <authorList>
            <consortium name="The Broad Institute Genomics Platform"/>
            <consortium name="The Broad Institute Genome Sequencing Center for Infectious Disease"/>
            <person name="Wu L."/>
            <person name="Ma J."/>
        </authorList>
    </citation>
    <scope>NUCLEOTIDE SEQUENCE [LARGE SCALE GENOMIC DNA]</scope>
    <source>
        <strain evidence="4">JCM 18424</strain>
    </source>
</reference>
<evidence type="ECO:0000256" key="1">
    <source>
        <dbReference type="PROSITE-ProRule" id="PRU00023"/>
    </source>
</evidence>
<organism evidence="3 4">
    <name type="scientific">Wohlfahrtiimonas larvae</name>
    <dbReference type="NCBI Taxonomy" id="1157986"/>
    <lineage>
        <taxon>Bacteria</taxon>
        <taxon>Pseudomonadati</taxon>
        <taxon>Pseudomonadota</taxon>
        <taxon>Gammaproteobacteria</taxon>
        <taxon>Cardiobacteriales</taxon>
        <taxon>Ignatzschineriaceae</taxon>
        <taxon>Wohlfahrtiimonas</taxon>
    </lineage>
</organism>
<dbReference type="Pfam" id="PF10077">
    <property type="entry name" value="DUF2314"/>
    <property type="match status" value="1"/>
</dbReference>
<dbReference type="Proteomes" id="UP001500631">
    <property type="component" value="Unassembled WGS sequence"/>
</dbReference>
<dbReference type="RefSeq" id="WP_077926280.1">
    <property type="nucleotide sequence ID" value="NZ_BAABKE010000006.1"/>
</dbReference>
<dbReference type="Gene3D" id="1.25.40.20">
    <property type="entry name" value="Ankyrin repeat-containing domain"/>
    <property type="match status" value="1"/>
</dbReference>
<evidence type="ECO:0000313" key="3">
    <source>
        <dbReference type="EMBL" id="GAA5101810.1"/>
    </source>
</evidence>
<keyword evidence="1" id="KW-0040">ANK repeat</keyword>
<gene>
    <name evidence="3" type="ORF">GCM10023338_18300</name>
</gene>
<sequence length="271" mass="30573">MGIFNFFKRKNTDVEDTNKEDLITFVEQDEESLMDAFERAQATFPYFWRELSWEYRRIIPALSIASVKAAFSQDVEGDEPIVEHMWINDIYFDGEAIMGTLINEPNELTNVEVGDQVSIRVSDVEDWLLSDGETVCGGFSIQAIRKLMGAKERKEHDQAWGLAFNEDFSVSLMLFDAAEHDIHPMDQNTEESLGEFLVEHPAELTNVDEMGNTMLIRETIAGNLVSVKTLLAKGADASVKNNFGKTAEDYAKAYGWNTLAELLNNKSATVH</sequence>
<feature type="domain" description="DUF2314" evidence="2">
    <location>
        <begin position="31"/>
        <end position="164"/>
    </location>
</feature>
<feature type="repeat" description="ANK" evidence="1">
    <location>
        <begin position="210"/>
        <end position="242"/>
    </location>
</feature>
<dbReference type="PROSITE" id="PS50088">
    <property type="entry name" value="ANK_REPEAT"/>
    <property type="match status" value="1"/>
</dbReference>
<protein>
    <submittedName>
        <fullName evidence="3">DUF2314 domain-containing protein</fullName>
    </submittedName>
</protein>
<proteinExistence type="predicted"/>
<comment type="caution">
    <text evidence="3">The sequence shown here is derived from an EMBL/GenBank/DDBJ whole genome shotgun (WGS) entry which is preliminary data.</text>
</comment>
<dbReference type="InterPro" id="IPR018756">
    <property type="entry name" value="DUF2314"/>
</dbReference>
<dbReference type="EMBL" id="BAABKE010000006">
    <property type="protein sequence ID" value="GAA5101810.1"/>
    <property type="molecule type" value="Genomic_DNA"/>
</dbReference>
<dbReference type="InterPro" id="IPR002110">
    <property type="entry name" value="Ankyrin_rpt"/>
</dbReference>
<keyword evidence="4" id="KW-1185">Reference proteome</keyword>
<name>A0ABP9MTX3_9GAMM</name>